<proteinExistence type="predicted"/>
<accession>M2QNJ8</accession>
<feature type="compositionally biased region" description="Basic and acidic residues" evidence="1">
    <location>
        <begin position="167"/>
        <end position="176"/>
    </location>
</feature>
<protein>
    <submittedName>
        <fullName evidence="2">Uncharacterized protein</fullName>
    </submittedName>
</protein>
<feature type="region of interest" description="Disordered" evidence="1">
    <location>
        <begin position="158"/>
        <end position="190"/>
    </location>
</feature>
<dbReference type="Proteomes" id="UP000016930">
    <property type="component" value="Unassembled WGS sequence"/>
</dbReference>
<gene>
    <name evidence="2" type="ORF">CERSUDRAFT_76441</name>
</gene>
<dbReference type="HOGENOM" id="CLU_1427812_0_0_1"/>
<evidence type="ECO:0000256" key="1">
    <source>
        <dbReference type="SAM" id="MobiDB-lite"/>
    </source>
</evidence>
<evidence type="ECO:0000313" key="2">
    <source>
        <dbReference type="EMBL" id="EMD33735.1"/>
    </source>
</evidence>
<sequence length="190" mass="20174">MSFAFYVEEEASPAPIALAHALSSACICLEIWACAVAGHAGARGIGADTASLQRGEGRHYRSALASAHRSEASQDLTRLAQGRALQQPQPGRGRPHILIRSRVCLMENAKQPPPPLPSGSGTDCSPPRTGIPIAAVIARRAMRNILRMLSQTPLDRVMTARPPNETGRGRDARGCKLESPVPACSTAQPQ</sequence>
<keyword evidence="3" id="KW-1185">Reference proteome</keyword>
<name>M2QNJ8_CERS8</name>
<reference evidence="2 3" key="1">
    <citation type="journal article" date="2012" name="Proc. Natl. Acad. Sci. U.S.A.">
        <title>Comparative genomics of Ceriporiopsis subvermispora and Phanerochaete chrysosporium provide insight into selective ligninolysis.</title>
        <authorList>
            <person name="Fernandez-Fueyo E."/>
            <person name="Ruiz-Duenas F.J."/>
            <person name="Ferreira P."/>
            <person name="Floudas D."/>
            <person name="Hibbett D.S."/>
            <person name="Canessa P."/>
            <person name="Larrondo L.F."/>
            <person name="James T.Y."/>
            <person name="Seelenfreund D."/>
            <person name="Lobos S."/>
            <person name="Polanco R."/>
            <person name="Tello M."/>
            <person name="Honda Y."/>
            <person name="Watanabe T."/>
            <person name="Watanabe T."/>
            <person name="Ryu J.S."/>
            <person name="Kubicek C.P."/>
            <person name="Schmoll M."/>
            <person name="Gaskell J."/>
            <person name="Hammel K.E."/>
            <person name="St John F.J."/>
            <person name="Vanden Wymelenberg A."/>
            <person name="Sabat G."/>
            <person name="Splinter BonDurant S."/>
            <person name="Syed K."/>
            <person name="Yadav J.S."/>
            <person name="Doddapaneni H."/>
            <person name="Subramanian V."/>
            <person name="Lavin J.L."/>
            <person name="Oguiza J.A."/>
            <person name="Perez G."/>
            <person name="Pisabarro A.G."/>
            <person name="Ramirez L."/>
            <person name="Santoyo F."/>
            <person name="Master E."/>
            <person name="Coutinho P.M."/>
            <person name="Henrissat B."/>
            <person name="Lombard V."/>
            <person name="Magnuson J.K."/>
            <person name="Kuees U."/>
            <person name="Hori C."/>
            <person name="Igarashi K."/>
            <person name="Samejima M."/>
            <person name="Held B.W."/>
            <person name="Barry K.W."/>
            <person name="LaButti K.M."/>
            <person name="Lapidus A."/>
            <person name="Lindquist E.A."/>
            <person name="Lucas S.M."/>
            <person name="Riley R."/>
            <person name="Salamov A.A."/>
            <person name="Hoffmeister D."/>
            <person name="Schwenk D."/>
            <person name="Hadar Y."/>
            <person name="Yarden O."/>
            <person name="de Vries R.P."/>
            <person name="Wiebenga A."/>
            <person name="Stenlid J."/>
            <person name="Eastwood D."/>
            <person name="Grigoriev I.V."/>
            <person name="Berka R.M."/>
            <person name="Blanchette R.A."/>
            <person name="Kersten P."/>
            <person name="Martinez A.T."/>
            <person name="Vicuna R."/>
            <person name="Cullen D."/>
        </authorList>
    </citation>
    <scope>NUCLEOTIDE SEQUENCE [LARGE SCALE GENOMIC DNA]</scope>
    <source>
        <strain evidence="2 3">B</strain>
    </source>
</reference>
<evidence type="ECO:0000313" key="3">
    <source>
        <dbReference type="Proteomes" id="UP000016930"/>
    </source>
</evidence>
<dbReference type="EMBL" id="KB445805">
    <property type="protein sequence ID" value="EMD33735.1"/>
    <property type="molecule type" value="Genomic_DNA"/>
</dbReference>
<dbReference type="AlphaFoldDB" id="M2QNJ8"/>
<organism evidence="2 3">
    <name type="scientific">Ceriporiopsis subvermispora (strain B)</name>
    <name type="common">White-rot fungus</name>
    <name type="synonym">Gelatoporia subvermispora</name>
    <dbReference type="NCBI Taxonomy" id="914234"/>
    <lineage>
        <taxon>Eukaryota</taxon>
        <taxon>Fungi</taxon>
        <taxon>Dikarya</taxon>
        <taxon>Basidiomycota</taxon>
        <taxon>Agaricomycotina</taxon>
        <taxon>Agaricomycetes</taxon>
        <taxon>Polyporales</taxon>
        <taxon>Gelatoporiaceae</taxon>
        <taxon>Gelatoporia</taxon>
    </lineage>
</organism>